<evidence type="ECO:0000259" key="5">
    <source>
        <dbReference type="PROSITE" id="PS50977"/>
    </source>
</evidence>
<protein>
    <recommendedName>
        <fullName evidence="5">HTH tetR-type domain-containing protein</fullName>
    </recommendedName>
</protein>
<dbReference type="EMBL" id="CP014167">
    <property type="protein sequence ID" value="ANS75869.1"/>
    <property type="molecule type" value="Genomic_DNA"/>
</dbReference>
<keyword evidence="7" id="KW-1185">Reference proteome</keyword>
<reference evidence="6 7" key="1">
    <citation type="submission" date="2016-01" db="EMBL/GenBank/DDBJ databases">
        <title>Complete Genome Sequence of Paenibacillus yonginensis DCY84, a novel Plant Growth-Promoting Bacteria with Elicitation of Induced Systemic Resistance.</title>
        <authorList>
            <person name="Kim Y.J."/>
            <person name="Yang D.C."/>
            <person name="Sukweenadhi J."/>
        </authorList>
    </citation>
    <scope>NUCLEOTIDE SEQUENCE [LARGE SCALE GENOMIC DNA]</scope>
    <source>
        <strain evidence="6 7">DCY84</strain>
    </source>
</reference>
<dbReference type="Pfam" id="PF00440">
    <property type="entry name" value="TetR_N"/>
    <property type="match status" value="1"/>
</dbReference>
<keyword evidence="3" id="KW-0804">Transcription</keyword>
<keyword evidence="2 4" id="KW-0238">DNA-binding</keyword>
<dbReference type="STRING" id="1462996.AWM70_15795"/>
<dbReference type="InterPro" id="IPR009057">
    <property type="entry name" value="Homeodomain-like_sf"/>
</dbReference>
<evidence type="ECO:0000256" key="2">
    <source>
        <dbReference type="ARBA" id="ARBA00023125"/>
    </source>
</evidence>
<dbReference type="Gene3D" id="1.10.357.10">
    <property type="entry name" value="Tetracycline Repressor, domain 2"/>
    <property type="match status" value="1"/>
</dbReference>
<dbReference type="KEGG" id="pyg:AWM70_15795"/>
<gene>
    <name evidence="6" type="ORF">AWM70_15795</name>
</gene>
<dbReference type="PROSITE" id="PS50977">
    <property type="entry name" value="HTH_TETR_2"/>
    <property type="match status" value="1"/>
</dbReference>
<evidence type="ECO:0000313" key="7">
    <source>
        <dbReference type="Proteomes" id="UP000092573"/>
    </source>
</evidence>
<dbReference type="PRINTS" id="PR00455">
    <property type="entry name" value="HTHTETR"/>
</dbReference>
<organism evidence="6 7">
    <name type="scientific">Paenibacillus yonginensis</name>
    <dbReference type="NCBI Taxonomy" id="1462996"/>
    <lineage>
        <taxon>Bacteria</taxon>
        <taxon>Bacillati</taxon>
        <taxon>Bacillota</taxon>
        <taxon>Bacilli</taxon>
        <taxon>Bacillales</taxon>
        <taxon>Paenibacillaceae</taxon>
        <taxon>Paenibacillus</taxon>
    </lineage>
</organism>
<evidence type="ECO:0000256" key="4">
    <source>
        <dbReference type="PROSITE-ProRule" id="PRU00335"/>
    </source>
</evidence>
<feature type="domain" description="HTH tetR-type" evidence="5">
    <location>
        <begin position="9"/>
        <end position="69"/>
    </location>
</feature>
<proteinExistence type="predicted"/>
<dbReference type="GO" id="GO:0000976">
    <property type="term" value="F:transcription cis-regulatory region binding"/>
    <property type="evidence" value="ECO:0007669"/>
    <property type="project" value="TreeGrafter"/>
</dbReference>
<dbReference type="AlphaFoldDB" id="A0A1B1N385"/>
<evidence type="ECO:0000256" key="1">
    <source>
        <dbReference type="ARBA" id="ARBA00023015"/>
    </source>
</evidence>
<name>A0A1B1N385_9BACL</name>
<dbReference type="PANTHER" id="PTHR30055:SF234">
    <property type="entry name" value="HTH-TYPE TRANSCRIPTIONAL REGULATOR BETI"/>
    <property type="match status" value="1"/>
</dbReference>
<dbReference type="PANTHER" id="PTHR30055">
    <property type="entry name" value="HTH-TYPE TRANSCRIPTIONAL REGULATOR RUTR"/>
    <property type="match status" value="1"/>
</dbReference>
<dbReference type="SUPFAM" id="SSF46689">
    <property type="entry name" value="Homeodomain-like"/>
    <property type="match status" value="1"/>
</dbReference>
<evidence type="ECO:0000256" key="3">
    <source>
        <dbReference type="ARBA" id="ARBA00023163"/>
    </source>
</evidence>
<dbReference type="OrthoDB" id="1679733at2"/>
<evidence type="ECO:0000313" key="6">
    <source>
        <dbReference type="EMBL" id="ANS75869.1"/>
    </source>
</evidence>
<dbReference type="GO" id="GO:0003700">
    <property type="term" value="F:DNA-binding transcription factor activity"/>
    <property type="evidence" value="ECO:0007669"/>
    <property type="project" value="TreeGrafter"/>
</dbReference>
<feature type="DNA-binding region" description="H-T-H motif" evidence="4">
    <location>
        <begin position="32"/>
        <end position="51"/>
    </location>
</feature>
<dbReference type="InterPro" id="IPR001647">
    <property type="entry name" value="HTH_TetR"/>
</dbReference>
<sequence length="200" mass="22977">MLPNNKERDEVSLKIQETAQTLFKELGVEEVSMHRIAQETGIGQGTLYRRYSSKSKLCFSLMENKFNRMIGEIETYLLENQDLPVVVRLSTIMKKLIMNLDDDLQSLKALFNSSRLEEAKANLYELPPFIFIRGKVHELLEEAEQKQELASVDLMFTSSLIAASLKPELIFYLHDLGYTSKQIAEKYCECAIKPLFVKTS</sequence>
<dbReference type="InterPro" id="IPR050109">
    <property type="entry name" value="HTH-type_TetR-like_transc_reg"/>
</dbReference>
<dbReference type="Proteomes" id="UP000092573">
    <property type="component" value="Chromosome"/>
</dbReference>
<keyword evidence="1" id="KW-0805">Transcription regulation</keyword>
<accession>A0A1B1N385</accession>